<gene>
    <name evidence="1" type="ORF">OV079_28525</name>
</gene>
<dbReference type="EMBL" id="JAPNKE010000002">
    <property type="protein sequence ID" value="MCY1009439.1"/>
    <property type="molecule type" value="Genomic_DNA"/>
</dbReference>
<reference evidence="1" key="1">
    <citation type="submission" date="2022-11" db="EMBL/GenBank/DDBJ databases">
        <title>Minimal conservation of predation-associated metabolite biosynthetic gene clusters underscores biosynthetic potential of Myxococcota including descriptions for ten novel species: Archangium lansinium sp. nov., Myxococcus landrumus sp. nov., Nannocystis bai.</title>
        <authorList>
            <person name="Ahearne A."/>
            <person name="Stevens C."/>
            <person name="Phillips K."/>
        </authorList>
    </citation>
    <scope>NUCLEOTIDE SEQUENCE</scope>
    <source>
        <strain evidence="1">Na p29</strain>
    </source>
</reference>
<keyword evidence="2" id="KW-1185">Reference proteome</keyword>
<comment type="caution">
    <text evidence="1">The sequence shown here is derived from an EMBL/GenBank/DDBJ whole genome shotgun (WGS) entry which is preliminary data.</text>
</comment>
<evidence type="ECO:0000313" key="1">
    <source>
        <dbReference type="EMBL" id="MCY1009439.1"/>
    </source>
</evidence>
<protein>
    <submittedName>
        <fullName evidence="1">Uncharacterized protein</fullName>
    </submittedName>
</protein>
<evidence type="ECO:0000313" key="2">
    <source>
        <dbReference type="Proteomes" id="UP001150924"/>
    </source>
</evidence>
<name>A0A9X3ESC3_9BACT</name>
<dbReference type="AlphaFoldDB" id="A0A9X3ESC3"/>
<proteinExistence type="predicted"/>
<organism evidence="1 2">
    <name type="scientific">Nannocystis pusilla</name>
    <dbReference type="NCBI Taxonomy" id="889268"/>
    <lineage>
        <taxon>Bacteria</taxon>
        <taxon>Pseudomonadati</taxon>
        <taxon>Myxococcota</taxon>
        <taxon>Polyangia</taxon>
        <taxon>Nannocystales</taxon>
        <taxon>Nannocystaceae</taxon>
        <taxon>Nannocystis</taxon>
    </lineage>
</organism>
<sequence>MALYYLTFKRVNRIDRTASFDPRETVPSCLTCQSLVPLTLCDRENRNCP</sequence>
<dbReference type="Proteomes" id="UP001150924">
    <property type="component" value="Unassembled WGS sequence"/>
</dbReference>
<accession>A0A9X3ESC3</accession>
<dbReference type="RefSeq" id="WP_267772104.1">
    <property type="nucleotide sequence ID" value="NZ_JAPNKE010000002.1"/>
</dbReference>